<dbReference type="Proteomes" id="UP000253426">
    <property type="component" value="Unassembled WGS sequence"/>
</dbReference>
<dbReference type="CDD" id="cd07176">
    <property type="entry name" value="terB"/>
    <property type="match status" value="1"/>
</dbReference>
<protein>
    <submittedName>
        <fullName evidence="2">Tellurite resistance protein TerB</fullName>
    </submittedName>
</protein>
<name>A0A366HN72_9BACT</name>
<evidence type="ECO:0000259" key="1">
    <source>
        <dbReference type="Pfam" id="PF05099"/>
    </source>
</evidence>
<dbReference type="Pfam" id="PF05099">
    <property type="entry name" value="TerB"/>
    <property type="match status" value="1"/>
</dbReference>
<keyword evidence="3" id="KW-1185">Reference proteome</keyword>
<proteinExistence type="predicted"/>
<evidence type="ECO:0000313" key="2">
    <source>
        <dbReference type="EMBL" id="RBP44599.1"/>
    </source>
</evidence>
<feature type="domain" description="Co-chaperone DjlA N-terminal" evidence="1">
    <location>
        <begin position="34"/>
        <end position="150"/>
    </location>
</feature>
<dbReference type="EMBL" id="QNRR01000004">
    <property type="protein sequence ID" value="RBP44599.1"/>
    <property type="molecule type" value="Genomic_DNA"/>
</dbReference>
<evidence type="ECO:0000313" key="3">
    <source>
        <dbReference type="Proteomes" id="UP000253426"/>
    </source>
</evidence>
<organism evidence="2 3">
    <name type="scientific">Roseimicrobium gellanilyticum</name>
    <dbReference type="NCBI Taxonomy" id="748857"/>
    <lineage>
        <taxon>Bacteria</taxon>
        <taxon>Pseudomonadati</taxon>
        <taxon>Verrucomicrobiota</taxon>
        <taxon>Verrucomicrobiia</taxon>
        <taxon>Verrucomicrobiales</taxon>
        <taxon>Verrucomicrobiaceae</taxon>
        <taxon>Roseimicrobium</taxon>
    </lineage>
</organism>
<comment type="caution">
    <text evidence="2">The sequence shown here is derived from an EMBL/GenBank/DDBJ whole genome shotgun (WGS) entry which is preliminary data.</text>
</comment>
<dbReference type="RefSeq" id="WP_113958986.1">
    <property type="nucleotide sequence ID" value="NZ_QNRR01000004.1"/>
</dbReference>
<dbReference type="Gene3D" id="1.10.3680.10">
    <property type="entry name" value="TerB-like"/>
    <property type="match status" value="1"/>
</dbReference>
<gene>
    <name evidence="2" type="ORF">DES53_104421</name>
</gene>
<dbReference type="InterPro" id="IPR029024">
    <property type="entry name" value="TerB-like"/>
</dbReference>
<dbReference type="AlphaFoldDB" id="A0A366HN72"/>
<reference evidence="2 3" key="1">
    <citation type="submission" date="2018-06" db="EMBL/GenBank/DDBJ databases">
        <title>Genomic Encyclopedia of Type Strains, Phase IV (KMG-IV): sequencing the most valuable type-strain genomes for metagenomic binning, comparative biology and taxonomic classification.</title>
        <authorList>
            <person name="Goeker M."/>
        </authorList>
    </citation>
    <scope>NUCLEOTIDE SEQUENCE [LARGE SCALE GENOMIC DNA]</scope>
    <source>
        <strain evidence="2 3">DSM 25532</strain>
    </source>
</reference>
<dbReference type="InterPro" id="IPR007791">
    <property type="entry name" value="DjlA_N"/>
</dbReference>
<dbReference type="SUPFAM" id="SSF158682">
    <property type="entry name" value="TerB-like"/>
    <property type="match status" value="1"/>
</dbReference>
<dbReference type="OrthoDB" id="289262at2"/>
<sequence>MSFWDNLKDKVAGMNASLQTSVSKFKNAEFANGCMAMCALIASADGSISGQEKGKIATLISVNETLKIFPAAELKTKFDFFCDKLTADYDFGRIEAIQAIGKLKSKPDQARAVIQIGIIIGGADGNFDDDEKKAVKAACAAVGIAPSDFDL</sequence>
<accession>A0A366HN72</accession>